<dbReference type="AlphaFoldDB" id="A0A069QM55"/>
<organism evidence="2 3">
    <name type="scientific">Hoylesella loescheii DSM 19665 = JCM 12249 = ATCC 15930</name>
    <dbReference type="NCBI Taxonomy" id="1122985"/>
    <lineage>
        <taxon>Bacteria</taxon>
        <taxon>Pseudomonadati</taxon>
        <taxon>Bacteroidota</taxon>
        <taxon>Bacteroidia</taxon>
        <taxon>Bacteroidales</taxon>
        <taxon>Prevotellaceae</taxon>
        <taxon>Hoylesella</taxon>
    </lineage>
</organism>
<dbReference type="InterPro" id="IPR005583">
    <property type="entry name" value="YaaA"/>
</dbReference>
<comment type="caution">
    <text evidence="2">The sequence shown here is derived from an EMBL/GenBank/DDBJ whole genome shotgun (WGS) entry which is preliminary data.</text>
</comment>
<dbReference type="PATRIC" id="fig|1122985.7.peg.121"/>
<proteinExistence type="inferred from homology"/>
<dbReference type="GO" id="GO:0033194">
    <property type="term" value="P:response to hydroperoxide"/>
    <property type="evidence" value="ECO:0007669"/>
    <property type="project" value="TreeGrafter"/>
</dbReference>
<name>A0A069QM55_HOYLO</name>
<reference evidence="2 3" key="1">
    <citation type="submission" date="2013-08" db="EMBL/GenBank/DDBJ databases">
        <authorList>
            <person name="Weinstock G."/>
            <person name="Sodergren E."/>
            <person name="Wylie T."/>
            <person name="Fulton L."/>
            <person name="Fulton R."/>
            <person name="Fronick C."/>
            <person name="O'Laughlin M."/>
            <person name="Godfrey J."/>
            <person name="Miner T."/>
            <person name="Herter B."/>
            <person name="Appelbaum E."/>
            <person name="Cordes M."/>
            <person name="Lek S."/>
            <person name="Wollam A."/>
            <person name="Pepin K.H."/>
            <person name="Palsikar V.B."/>
            <person name="Mitreva M."/>
            <person name="Wilson R.K."/>
        </authorList>
    </citation>
    <scope>NUCLEOTIDE SEQUENCE [LARGE SCALE GENOMIC DNA]</scope>
    <source>
        <strain evidence="2 3">ATCC 15930</strain>
    </source>
</reference>
<dbReference type="HAMAP" id="MF_00652">
    <property type="entry name" value="UPF0246"/>
    <property type="match status" value="1"/>
</dbReference>
<dbReference type="eggNOG" id="COG3022">
    <property type="taxonomic scope" value="Bacteria"/>
</dbReference>
<dbReference type="RefSeq" id="WP_018966523.1">
    <property type="nucleotide sequence ID" value="NZ_KB899210.1"/>
</dbReference>
<dbReference type="HOGENOM" id="CLU_061989_0_1_10"/>
<dbReference type="Proteomes" id="UP000027442">
    <property type="component" value="Unassembled WGS sequence"/>
</dbReference>
<dbReference type="Pfam" id="PF03883">
    <property type="entry name" value="H2O2_YaaD"/>
    <property type="match status" value="1"/>
</dbReference>
<keyword evidence="3" id="KW-1185">Reference proteome</keyword>
<accession>A0A069QM55</accession>
<comment type="similarity">
    <text evidence="1">Belongs to the UPF0246 family.</text>
</comment>
<protein>
    <recommendedName>
        <fullName evidence="1">UPF0246 protein HMPREF1991_00114</fullName>
    </recommendedName>
</protein>
<gene>
    <name evidence="2" type="ORF">HMPREF1991_00114</name>
</gene>
<sequence length="256" mass="29678">MQILLSCAKDMASKPITYPNERANEPRFIAEAKEIATEMMNFSTEELEETLKINSKLANQNWLRYQHFLQAGDISHAALAFTGMAYKHLKASAFSQEDIHFANQHLWITSFLYGLLRPLDAIKPHRLEGYVRLQNHDDIRLFDYWKSRLTQLFIQSINDDNGMLAYLASEEMKSLFDWSEVKKKVKIFEPQFMVENARGRKTIVVYTKMCRGAMANYIITNKIANIDDLLAFEYEGFKFAEWIDNGKTPLFILGAP</sequence>
<evidence type="ECO:0000313" key="2">
    <source>
        <dbReference type="EMBL" id="KDR53747.1"/>
    </source>
</evidence>
<evidence type="ECO:0000313" key="3">
    <source>
        <dbReference type="Proteomes" id="UP000027442"/>
    </source>
</evidence>
<dbReference type="PANTHER" id="PTHR30283:SF4">
    <property type="entry name" value="PEROXIDE STRESS RESISTANCE PROTEIN YAAA"/>
    <property type="match status" value="1"/>
</dbReference>
<dbReference type="GO" id="GO:0005829">
    <property type="term" value="C:cytosol"/>
    <property type="evidence" value="ECO:0007669"/>
    <property type="project" value="TreeGrafter"/>
</dbReference>
<evidence type="ECO:0000256" key="1">
    <source>
        <dbReference type="HAMAP-Rule" id="MF_00652"/>
    </source>
</evidence>
<dbReference type="PANTHER" id="PTHR30283">
    <property type="entry name" value="PEROXIDE STRESS RESPONSE PROTEIN YAAA"/>
    <property type="match status" value="1"/>
</dbReference>
<dbReference type="EMBL" id="JNGW01000012">
    <property type="protein sequence ID" value="KDR53747.1"/>
    <property type="molecule type" value="Genomic_DNA"/>
</dbReference>